<dbReference type="InterPro" id="IPR017441">
    <property type="entry name" value="Protein_kinase_ATP_BS"/>
</dbReference>
<evidence type="ECO:0000256" key="1">
    <source>
        <dbReference type="ARBA" id="ARBA00006529"/>
    </source>
</evidence>
<dbReference type="InterPro" id="IPR011009">
    <property type="entry name" value="Kinase-like_dom_sf"/>
</dbReference>
<keyword evidence="5" id="KW-0418">Kinase</keyword>
<comment type="catalytic activity">
    <reaction evidence="8">
        <text>L-seryl-[protein] + ATP = O-phospho-L-seryl-[protein] + ADP + H(+)</text>
        <dbReference type="Rhea" id="RHEA:17989"/>
        <dbReference type="Rhea" id="RHEA-COMP:9863"/>
        <dbReference type="Rhea" id="RHEA-COMP:11604"/>
        <dbReference type="ChEBI" id="CHEBI:15378"/>
        <dbReference type="ChEBI" id="CHEBI:29999"/>
        <dbReference type="ChEBI" id="CHEBI:30616"/>
        <dbReference type="ChEBI" id="CHEBI:83421"/>
        <dbReference type="ChEBI" id="CHEBI:456216"/>
        <dbReference type="EC" id="2.7.11.25"/>
    </reaction>
</comment>
<dbReference type="CDD" id="cd06632">
    <property type="entry name" value="STKc_MEKK1_plant"/>
    <property type="match status" value="1"/>
</dbReference>
<feature type="binding site" evidence="9">
    <location>
        <position position="441"/>
    </location>
    <ligand>
        <name>ATP</name>
        <dbReference type="ChEBI" id="CHEBI:30616"/>
    </ligand>
</feature>
<gene>
    <name evidence="12" type="primary">LOC107799524</name>
</gene>
<sequence length="893" mass="95791">MPSWWGKSSSKEAKKKVTKESFIDTLHRKFKSSSEAKSPSKSGGSRRHSSDIAFEKGSQSQAQSRSSSPSKHALRCQSFAESALAQPLPLPGLPPASVVRTDSGLSQSARPRTEKGSKPSLFLPLSKPACIRHRLDPADADGELVFASVSSECSIESDDPSDSRQRSPLASDFETGNRAALGSPYSLPVKDQSAVGQISTKDATEPVNLSPSRRVSSRSPKRRPLNSHLPSIQIPSRGGLFSAPVSSISSPSRSPMRAAGCEQITSSTLWAGKTYPDLPLLGSGHCSSPGSGQNSGHNSMGGDMAAQLFWQPSRGSPEYSPIPSPRMTSPGPSSRIHSGAVTPIHPRAGGGASELQTSWPDDAKSESHPLPRPPITISNTSPFSHSNSVATSPSVPRSPGRADNLSSPGSRWKKGKLLGRGTFGHVYVGFNSDSGEMCAMKEVTLFSDDSKSKESAKQLAQEVALLSRLRHPNIVQYYGSEMVPDKLYIYLEYVSGGSIYKLLQEYGPFGETAIRSYTQQILSGLAYLHAKSTVHRDIKGANILVDPNGRIKLADFGMAKHITGQSCPLSFKGSPYWMAPEVIKNSSGCNLAVDIWSLGCTVLEMATSKPPWSQYEGVAAMFKIGNSKELPAIPEHLSDEGKDFVRKCLQREPRSRPTAAELLEHPFVKDAAPLEKPNIFPASFNPPCAAANGVKPLGIGSARNYPTLESEKLVIHSSRASKSNFHCRDIHIPKNISCPVSPIGSPLLHPRSPQNLNGRMSPSPISSPLNTSGSSTPISGGNGAIPFRHMNQSVYMQEARTVPSSPYMNGPSYWDPDALRATPLGSRAFQELASFEDDAPGKQFGRPATGELCNAQSALANRVSQQLLRDHVKLIYSVDLNPCSPLSSRTGGT</sequence>
<dbReference type="SMR" id="A0A1S4AN30"/>
<evidence type="ECO:0000256" key="9">
    <source>
        <dbReference type="PROSITE-ProRule" id="PRU10141"/>
    </source>
</evidence>
<proteinExistence type="inferred from homology"/>
<dbReference type="Gene3D" id="1.10.510.10">
    <property type="entry name" value="Transferase(Phosphotransferase) domain 1"/>
    <property type="match status" value="1"/>
</dbReference>
<feature type="region of interest" description="Disordered" evidence="10">
    <location>
        <begin position="151"/>
        <end position="236"/>
    </location>
</feature>
<evidence type="ECO:0000256" key="6">
    <source>
        <dbReference type="ARBA" id="ARBA00022840"/>
    </source>
</evidence>
<dbReference type="RefSeq" id="XP_016478132.1">
    <property type="nucleotide sequence ID" value="XM_016622646.1"/>
</dbReference>
<name>A0A1S4AN30_TOBAC</name>
<evidence type="ECO:0000256" key="3">
    <source>
        <dbReference type="ARBA" id="ARBA00022679"/>
    </source>
</evidence>
<reference evidence="12" key="1">
    <citation type="submission" date="2025-08" db="UniProtKB">
        <authorList>
            <consortium name="RefSeq"/>
        </authorList>
    </citation>
    <scope>IDENTIFICATION</scope>
</reference>
<feature type="compositionally biased region" description="Low complexity" evidence="10">
    <location>
        <begin position="58"/>
        <end position="70"/>
    </location>
</feature>
<organism evidence="12">
    <name type="scientific">Nicotiana tabacum</name>
    <name type="common">Common tobacco</name>
    <dbReference type="NCBI Taxonomy" id="4097"/>
    <lineage>
        <taxon>Eukaryota</taxon>
        <taxon>Viridiplantae</taxon>
        <taxon>Streptophyta</taxon>
        <taxon>Embryophyta</taxon>
        <taxon>Tracheophyta</taxon>
        <taxon>Spermatophyta</taxon>
        <taxon>Magnoliopsida</taxon>
        <taxon>eudicotyledons</taxon>
        <taxon>Gunneridae</taxon>
        <taxon>Pentapetalae</taxon>
        <taxon>asterids</taxon>
        <taxon>lamiids</taxon>
        <taxon>Solanales</taxon>
        <taxon>Solanaceae</taxon>
        <taxon>Nicotianoideae</taxon>
        <taxon>Nicotianeae</taxon>
        <taxon>Nicotiana</taxon>
    </lineage>
</organism>
<feature type="region of interest" description="Disordered" evidence="10">
    <location>
        <begin position="26"/>
        <end position="123"/>
    </location>
</feature>
<feature type="compositionally biased region" description="Low complexity" evidence="10">
    <location>
        <begin position="33"/>
        <end position="43"/>
    </location>
</feature>
<feature type="compositionally biased region" description="Basic residues" evidence="10">
    <location>
        <begin position="215"/>
        <end position="225"/>
    </location>
</feature>
<evidence type="ECO:0000256" key="8">
    <source>
        <dbReference type="ARBA" id="ARBA00048329"/>
    </source>
</evidence>
<dbReference type="STRING" id="4097.A0A1S4AN30"/>
<keyword evidence="4 9" id="KW-0547">Nucleotide-binding</keyword>
<dbReference type="GO" id="GO:0004709">
    <property type="term" value="F:MAP kinase kinase kinase activity"/>
    <property type="evidence" value="ECO:0000318"/>
    <property type="project" value="GO_Central"/>
</dbReference>
<accession>A0A1S4AN30</accession>
<evidence type="ECO:0000313" key="12">
    <source>
        <dbReference type="RefSeq" id="XP_016478132.1"/>
    </source>
</evidence>
<keyword evidence="3" id="KW-0808">Transferase</keyword>
<dbReference type="InterPro" id="IPR000719">
    <property type="entry name" value="Prot_kinase_dom"/>
</dbReference>
<evidence type="ECO:0000259" key="11">
    <source>
        <dbReference type="PROSITE" id="PS50011"/>
    </source>
</evidence>
<evidence type="ECO:0000256" key="5">
    <source>
        <dbReference type="ARBA" id="ARBA00022777"/>
    </source>
</evidence>
<evidence type="ECO:0000256" key="4">
    <source>
        <dbReference type="ARBA" id="ARBA00022741"/>
    </source>
</evidence>
<dbReference type="OMA" id="SKECARQ"/>
<dbReference type="PANTHER" id="PTHR48016:SF13">
    <property type="entry name" value="MITOGEN-ACTIVATED PROTEIN KINASE KINASE KINASE YODA-LIKE ISOFORM X1"/>
    <property type="match status" value="1"/>
</dbReference>
<keyword evidence="6 9" id="KW-0067">ATP-binding</keyword>
<dbReference type="PaxDb" id="4097-A0A1S4AN30"/>
<feature type="compositionally biased region" description="Polar residues" evidence="10">
    <location>
        <begin position="285"/>
        <end position="298"/>
    </location>
</feature>
<dbReference type="EC" id="2.7.11.25" evidence="2"/>
<evidence type="ECO:0000256" key="10">
    <source>
        <dbReference type="SAM" id="MobiDB-lite"/>
    </source>
</evidence>
<dbReference type="GO" id="GO:0005737">
    <property type="term" value="C:cytoplasm"/>
    <property type="evidence" value="ECO:0000318"/>
    <property type="project" value="GO_Central"/>
</dbReference>
<dbReference type="InterPro" id="IPR050538">
    <property type="entry name" value="MAP_kinase_kinase_kinase"/>
</dbReference>
<feature type="region of interest" description="Disordered" evidence="10">
    <location>
        <begin position="751"/>
        <end position="780"/>
    </location>
</feature>
<feature type="compositionally biased region" description="Polar residues" evidence="10">
    <location>
        <begin position="752"/>
        <end position="779"/>
    </location>
</feature>
<evidence type="ECO:0000256" key="2">
    <source>
        <dbReference type="ARBA" id="ARBA00012406"/>
    </source>
</evidence>
<feature type="compositionally biased region" description="Polar residues" evidence="10">
    <location>
        <begin position="376"/>
        <end position="395"/>
    </location>
</feature>
<dbReference type="PROSITE" id="PS00107">
    <property type="entry name" value="PROTEIN_KINASE_ATP"/>
    <property type="match status" value="1"/>
</dbReference>
<feature type="domain" description="Protein kinase" evidence="11">
    <location>
        <begin position="412"/>
        <end position="668"/>
    </location>
</feature>
<dbReference type="PROSITE" id="PS50011">
    <property type="entry name" value="PROTEIN_KINASE_DOM"/>
    <property type="match status" value="1"/>
</dbReference>
<dbReference type="AlphaFoldDB" id="A0A1S4AN30"/>
<dbReference type="SUPFAM" id="SSF56112">
    <property type="entry name" value="Protein kinase-like (PK-like)"/>
    <property type="match status" value="1"/>
</dbReference>
<dbReference type="GO" id="GO:0005524">
    <property type="term" value="F:ATP binding"/>
    <property type="evidence" value="ECO:0007669"/>
    <property type="project" value="UniProtKB-UniRule"/>
</dbReference>
<dbReference type="KEGG" id="nta:107799524"/>
<comment type="catalytic activity">
    <reaction evidence="7">
        <text>L-threonyl-[protein] + ATP = O-phospho-L-threonyl-[protein] + ADP + H(+)</text>
        <dbReference type="Rhea" id="RHEA:46608"/>
        <dbReference type="Rhea" id="RHEA-COMP:11060"/>
        <dbReference type="Rhea" id="RHEA-COMP:11605"/>
        <dbReference type="ChEBI" id="CHEBI:15378"/>
        <dbReference type="ChEBI" id="CHEBI:30013"/>
        <dbReference type="ChEBI" id="CHEBI:30616"/>
        <dbReference type="ChEBI" id="CHEBI:61977"/>
        <dbReference type="ChEBI" id="CHEBI:456216"/>
        <dbReference type="EC" id="2.7.11.25"/>
    </reaction>
</comment>
<evidence type="ECO:0000256" key="7">
    <source>
        <dbReference type="ARBA" id="ARBA00047559"/>
    </source>
</evidence>
<dbReference type="SMART" id="SM00220">
    <property type="entry name" value="S_TKc"/>
    <property type="match status" value="1"/>
</dbReference>
<dbReference type="FunFam" id="1.10.510.10:FF:000186">
    <property type="entry name" value="Mitogen-activated protein kinase kinase kinase"/>
    <property type="match status" value="1"/>
</dbReference>
<feature type="region of interest" description="Disordered" evidence="10">
    <location>
        <begin position="1"/>
        <end position="20"/>
    </location>
</feature>
<dbReference type="PANTHER" id="PTHR48016">
    <property type="entry name" value="MAP KINASE KINASE KINASE SSK2-RELATED-RELATED"/>
    <property type="match status" value="1"/>
</dbReference>
<feature type="region of interest" description="Disordered" evidence="10">
    <location>
        <begin position="282"/>
        <end position="413"/>
    </location>
</feature>
<dbReference type="GO" id="GO:0000165">
    <property type="term" value="P:MAPK cascade"/>
    <property type="evidence" value="ECO:0000318"/>
    <property type="project" value="GO_Central"/>
</dbReference>
<dbReference type="Pfam" id="PF00069">
    <property type="entry name" value="Pkinase"/>
    <property type="match status" value="1"/>
</dbReference>
<dbReference type="OrthoDB" id="266718at2759"/>
<comment type="similarity">
    <text evidence="1">Belongs to the protein kinase superfamily. STE Ser/Thr protein kinase family. MAP kinase kinase kinase subfamily.</text>
</comment>
<protein>
    <recommendedName>
        <fullName evidence="2">mitogen-activated protein kinase kinase kinase</fullName>
        <ecNumber evidence="2">2.7.11.25</ecNumber>
    </recommendedName>
</protein>
<feature type="compositionally biased region" description="Polar residues" evidence="10">
    <location>
        <begin position="326"/>
        <end position="336"/>
    </location>
</feature>